<gene>
    <name evidence="1" type="ORF">LMG28614_02117</name>
</gene>
<evidence type="ECO:0000313" key="1">
    <source>
        <dbReference type="EMBL" id="CAB3785377.1"/>
    </source>
</evidence>
<proteinExistence type="predicted"/>
<dbReference type="AlphaFoldDB" id="A0A6S7B260"/>
<protein>
    <submittedName>
        <fullName evidence="1">Uncharacterized protein</fullName>
    </submittedName>
</protein>
<evidence type="ECO:0000313" key="2">
    <source>
        <dbReference type="Proteomes" id="UP000494365"/>
    </source>
</evidence>
<accession>A0A6S7B260</accession>
<organism evidence="1 2">
    <name type="scientific">Paraburkholderia ultramafica</name>
    <dbReference type="NCBI Taxonomy" id="1544867"/>
    <lineage>
        <taxon>Bacteria</taxon>
        <taxon>Pseudomonadati</taxon>
        <taxon>Pseudomonadota</taxon>
        <taxon>Betaproteobacteria</taxon>
        <taxon>Burkholderiales</taxon>
        <taxon>Burkholderiaceae</taxon>
        <taxon>Paraburkholderia</taxon>
    </lineage>
</organism>
<reference evidence="1 2" key="1">
    <citation type="submission" date="2020-04" db="EMBL/GenBank/DDBJ databases">
        <authorList>
            <person name="De Canck E."/>
        </authorList>
    </citation>
    <scope>NUCLEOTIDE SEQUENCE [LARGE SCALE GENOMIC DNA]</scope>
    <source>
        <strain evidence="1 2">LMG 28614</strain>
    </source>
</reference>
<keyword evidence="2" id="KW-1185">Reference proteome</keyword>
<dbReference type="Proteomes" id="UP000494365">
    <property type="component" value="Unassembled WGS sequence"/>
</dbReference>
<name>A0A6S7B260_9BURK</name>
<dbReference type="EMBL" id="CADIKK010000008">
    <property type="protein sequence ID" value="CAB3785377.1"/>
    <property type="molecule type" value="Genomic_DNA"/>
</dbReference>
<sequence length="35" mass="3860">MGFWKGAGMLAKAAWTHARIRTNEDDLGAQANEQN</sequence>